<sequence>MNWDRSARSAAELEALATISKGFEDLSSANAPLVYTVTVDILLSMDDNEAARENLSGTFRKRFMGTRANVRPKGPGSSAPSKGSSSAARADESPNGFGPGHFDDSEDEEGGVDELGRKRTASGGGVGIPPEGSRSPIADLLYGRWLEGLRARWIGC</sequence>
<gene>
    <name evidence="2" type="ORF">A4X13_0g3730</name>
</gene>
<feature type="compositionally biased region" description="Low complexity" evidence="1">
    <location>
        <begin position="72"/>
        <end position="88"/>
    </location>
</feature>
<accession>A0A177TBF0</accession>
<name>A0A177TBF0_9BASI</name>
<feature type="region of interest" description="Disordered" evidence="1">
    <location>
        <begin position="62"/>
        <end position="136"/>
    </location>
</feature>
<organism evidence="2 3">
    <name type="scientific">Tilletia indica</name>
    <dbReference type="NCBI Taxonomy" id="43049"/>
    <lineage>
        <taxon>Eukaryota</taxon>
        <taxon>Fungi</taxon>
        <taxon>Dikarya</taxon>
        <taxon>Basidiomycota</taxon>
        <taxon>Ustilaginomycotina</taxon>
        <taxon>Exobasidiomycetes</taxon>
        <taxon>Tilletiales</taxon>
        <taxon>Tilletiaceae</taxon>
        <taxon>Tilletia</taxon>
    </lineage>
</organism>
<reference evidence="2" key="2">
    <citation type="journal article" date="2019" name="IMA Fungus">
        <title>Genome sequencing and comparison of five Tilletia species to identify candidate genes for the detection of regulated species infecting wheat.</title>
        <authorList>
            <person name="Nguyen H.D.T."/>
            <person name="Sultana T."/>
            <person name="Kesanakurti P."/>
            <person name="Hambleton S."/>
        </authorList>
    </citation>
    <scope>NUCLEOTIDE SEQUENCE</scope>
    <source>
        <strain evidence="2">DAOMC 236416</strain>
    </source>
</reference>
<dbReference type="EMBL" id="LWDF02000221">
    <property type="protein sequence ID" value="KAE8252040.1"/>
    <property type="molecule type" value="Genomic_DNA"/>
</dbReference>
<proteinExistence type="predicted"/>
<evidence type="ECO:0000313" key="3">
    <source>
        <dbReference type="Proteomes" id="UP000077521"/>
    </source>
</evidence>
<evidence type="ECO:0000313" key="2">
    <source>
        <dbReference type="EMBL" id="KAE8252040.1"/>
    </source>
</evidence>
<protein>
    <submittedName>
        <fullName evidence="2">Uncharacterized protein</fullName>
    </submittedName>
</protein>
<dbReference type="Proteomes" id="UP000077521">
    <property type="component" value="Unassembled WGS sequence"/>
</dbReference>
<evidence type="ECO:0000256" key="1">
    <source>
        <dbReference type="SAM" id="MobiDB-lite"/>
    </source>
</evidence>
<comment type="caution">
    <text evidence="2">The sequence shown here is derived from an EMBL/GenBank/DDBJ whole genome shotgun (WGS) entry which is preliminary data.</text>
</comment>
<keyword evidence="3" id="KW-1185">Reference proteome</keyword>
<dbReference type="AlphaFoldDB" id="A0A177TBF0"/>
<reference evidence="2" key="1">
    <citation type="submission" date="2016-04" db="EMBL/GenBank/DDBJ databases">
        <authorList>
            <person name="Nguyen H.D."/>
            <person name="Samba Siva P."/>
            <person name="Cullis J."/>
            <person name="Levesque C.A."/>
            <person name="Hambleton S."/>
        </authorList>
    </citation>
    <scope>NUCLEOTIDE SEQUENCE</scope>
    <source>
        <strain evidence="2">DAOMC 236416</strain>
    </source>
</reference>